<accession>A0A9D1KYX2</accession>
<reference evidence="2" key="1">
    <citation type="submission" date="2020-10" db="EMBL/GenBank/DDBJ databases">
        <authorList>
            <person name="Gilroy R."/>
        </authorList>
    </citation>
    <scope>NUCLEOTIDE SEQUENCE</scope>
    <source>
        <strain evidence="2">2830</strain>
    </source>
</reference>
<protein>
    <submittedName>
        <fullName evidence="2">CBS domain-containing protein</fullName>
    </submittedName>
</protein>
<dbReference type="CDD" id="cd09834">
    <property type="entry name" value="CBS_pair_bac"/>
    <property type="match status" value="1"/>
</dbReference>
<name>A0A9D1KYX2_9FIRM</name>
<dbReference type="Gene3D" id="3.10.580.10">
    <property type="entry name" value="CBS-domain"/>
    <property type="match status" value="1"/>
</dbReference>
<sequence length="148" mass="17348">MQVTDFLITKAESSYLLESFTLRQALEKMEYHRYTAMPVLNNDGYYLYTLFVDDCLWVFKNSPNLRFIDAEKIPVSSIKTTREVQPVNISAQLGELLHKSVEQNFIPVVDDLGVYIGLVRRKDLIEYCRPLLLRRLRAENNYISEKHV</sequence>
<dbReference type="Pfam" id="PF00571">
    <property type="entry name" value="CBS"/>
    <property type="match status" value="2"/>
</dbReference>
<dbReference type="EMBL" id="DVMH01000030">
    <property type="protein sequence ID" value="HIU10784.1"/>
    <property type="molecule type" value="Genomic_DNA"/>
</dbReference>
<dbReference type="InterPro" id="IPR046342">
    <property type="entry name" value="CBS_dom_sf"/>
</dbReference>
<evidence type="ECO:0000313" key="2">
    <source>
        <dbReference type="EMBL" id="HIU10784.1"/>
    </source>
</evidence>
<feature type="domain" description="CBS" evidence="1">
    <location>
        <begin position="75"/>
        <end position="127"/>
    </location>
</feature>
<dbReference type="InterPro" id="IPR000644">
    <property type="entry name" value="CBS_dom"/>
</dbReference>
<evidence type="ECO:0000313" key="3">
    <source>
        <dbReference type="Proteomes" id="UP000824124"/>
    </source>
</evidence>
<reference evidence="2" key="2">
    <citation type="journal article" date="2021" name="PeerJ">
        <title>Extensive microbial diversity within the chicken gut microbiome revealed by metagenomics and culture.</title>
        <authorList>
            <person name="Gilroy R."/>
            <person name="Ravi A."/>
            <person name="Getino M."/>
            <person name="Pursley I."/>
            <person name="Horton D.L."/>
            <person name="Alikhan N.F."/>
            <person name="Baker D."/>
            <person name="Gharbi K."/>
            <person name="Hall N."/>
            <person name="Watson M."/>
            <person name="Adriaenssens E.M."/>
            <person name="Foster-Nyarko E."/>
            <person name="Jarju S."/>
            <person name="Secka A."/>
            <person name="Antonio M."/>
            <person name="Oren A."/>
            <person name="Chaudhuri R.R."/>
            <person name="La Ragione R."/>
            <person name="Hildebrand F."/>
            <person name="Pallen M.J."/>
        </authorList>
    </citation>
    <scope>NUCLEOTIDE SEQUENCE</scope>
    <source>
        <strain evidence="2">2830</strain>
    </source>
</reference>
<comment type="caution">
    <text evidence="2">The sequence shown here is derived from an EMBL/GenBank/DDBJ whole genome shotgun (WGS) entry which is preliminary data.</text>
</comment>
<dbReference type="Proteomes" id="UP000824124">
    <property type="component" value="Unassembled WGS sequence"/>
</dbReference>
<dbReference type="AlphaFoldDB" id="A0A9D1KYX2"/>
<feature type="domain" description="CBS" evidence="1">
    <location>
        <begin position="17"/>
        <end position="47"/>
    </location>
</feature>
<proteinExistence type="predicted"/>
<dbReference type="SUPFAM" id="SSF54631">
    <property type="entry name" value="CBS-domain pair"/>
    <property type="match status" value="1"/>
</dbReference>
<gene>
    <name evidence="2" type="ORF">IAB00_06060</name>
</gene>
<organism evidence="2 3">
    <name type="scientific">Candidatus Avidehalobacter gallistercoris</name>
    <dbReference type="NCBI Taxonomy" id="2840694"/>
    <lineage>
        <taxon>Bacteria</taxon>
        <taxon>Bacillati</taxon>
        <taxon>Bacillota</taxon>
        <taxon>Clostridia</taxon>
        <taxon>Eubacteriales</taxon>
        <taxon>Peptococcaceae</taxon>
        <taxon>Peptococcaceae incertae sedis</taxon>
        <taxon>Candidatus Avidehalobacter</taxon>
    </lineage>
</organism>
<evidence type="ECO:0000259" key="1">
    <source>
        <dbReference type="Pfam" id="PF00571"/>
    </source>
</evidence>